<keyword evidence="4" id="KW-1185">Reference proteome</keyword>
<dbReference type="Pfam" id="PF04314">
    <property type="entry name" value="PCuAC"/>
    <property type="match status" value="1"/>
</dbReference>
<comment type="caution">
    <text evidence="3">The sequence shown here is derived from an EMBL/GenBank/DDBJ whole genome shotgun (WGS) entry which is preliminary data.</text>
</comment>
<dbReference type="InterPro" id="IPR007410">
    <property type="entry name" value="LpqE-like"/>
</dbReference>
<gene>
    <name evidence="3" type="ORF">ACFFF6_06690</name>
</gene>
<reference evidence="3 4" key="1">
    <citation type="submission" date="2024-09" db="EMBL/GenBank/DDBJ databases">
        <authorList>
            <person name="Sun Q."/>
            <person name="Mori K."/>
        </authorList>
    </citation>
    <scope>NUCLEOTIDE SEQUENCE [LARGE SCALE GENOMIC DNA]</scope>
    <source>
        <strain evidence="3 4">CICC 10874</strain>
    </source>
</reference>
<evidence type="ECO:0000313" key="4">
    <source>
        <dbReference type="Proteomes" id="UP001589793"/>
    </source>
</evidence>
<dbReference type="PANTHER" id="PTHR36302">
    <property type="entry name" value="BLR7088 PROTEIN"/>
    <property type="match status" value="1"/>
</dbReference>
<proteinExistence type="predicted"/>
<dbReference type="InterPro" id="IPR036182">
    <property type="entry name" value="PCuAC_sf"/>
</dbReference>
<accession>A0ABV6R9I6</accession>
<evidence type="ECO:0000313" key="3">
    <source>
        <dbReference type="EMBL" id="MFC0673637.1"/>
    </source>
</evidence>
<keyword evidence="2" id="KW-0732">Signal</keyword>
<feature type="chain" id="PRO_5046084062" evidence="2">
    <location>
        <begin position="38"/>
        <end position="205"/>
    </location>
</feature>
<organism evidence="3 4">
    <name type="scientific">Brachybacterium hainanense</name>
    <dbReference type="NCBI Taxonomy" id="1541174"/>
    <lineage>
        <taxon>Bacteria</taxon>
        <taxon>Bacillati</taxon>
        <taxon>Actinomycetota</taxon>
        <taxon>Actinomycetes</taxon>
        <taxon>Micrococcales</taxon>
        <taxon>Dermabacteraceae</taxon>
        <taxon>Brachybacterium</taxon>
    </lineage>
</organism>
<feature type="signal peptide" evidence="2">
    <location>
        <begin position="1"/>
        <end position="37"/>
    </location>
</feature>
<feature type="region of interest" description="Disordered" evidence="1">
    <location>
        <begin position="39"/>
        <end position="61"/>
    </location>
</feature>
<protein>
    <submittedName>
        <fullName evidence="3">Copper chaperone PCu(A)C</fullName>
    </submittedName>
</protein>
<feature type="compositionally biased region" description="Basic and acidic residues" evidence="1">
    <location>
        <begin position="192"/>
        <end position="205"/>
    </location>
</feature>
<name>A0ABV6R9I6_9MICO</name>
<evidence type="ECO:0000256" key="1">
    <source>
        <dbReference type="SAM" id="MobiDB-lite"/>
    </source>
</evidence>
<dbReference type="Gene3D" id="2.60.40.1890">
    <property type="entry name" value="PCu(A)C copper chaperone"/>
    <property type="match status" value="1"/>
</dbReference>
<feature type="region of interest" description="Disordered" evidence="1">
    <location>
        <begin position="184"/>
        <end position="205"/>
    </location>
</feature>
<dbReference type="PANTHER" id="PTHR36302:SF1">
    <property type="entry name" value="COPPER CHAPERONE PCU(A)C"/>
    <property type="match status" value="1"/>
</dbReference>
<dbReference type="Proteomes" id="UP001589793">
    <property type="component" value="Unassembled WGS sequence"/>
</dbReference>
<evidence type="ECO:0000256" key="2">
    <source>
        <dbReference type="SAM" id="SignalP"/>
    </source>
</evidence>
<dbReference type="InterPro" id="IPR006311">
    <property type="entry name" value="TAT_signal"/>
</dbReference>
<dbReference type="EMBL" id="JBHLSV010000006">
    <property type="protein sequence ID" value="MFC0673637.1"/>
    <property type="molecule type" value="Genomic_DNA"/>
</dbReference>
<dbReference type="SUPFAM" id="SSF110087">
    <property type="entry name" value="DR1885-like metal-binding protein"/>
    <property type="match status" value="1"/>
</dbReference>
<dbReference type="InterPro" id="IPR058248">
    <property type="entry name" value="Lxx211020-like"/>
</dbReference>
<dbReference type="PROSITE" id="PS51318">
    <property type="entry name" value="TAT"/>
    <property type="match status" value="1"/>
</dbReference>
<dbReference type="RefSeq" id="WP_376979366.1">
    <property type="nucleotide sequence ID" value="NZ_JBHLSV010000006.1"/>
</dbReference>
<sequence length="205" mass="20274">MTASPSTPARIPAPAPAPRRRALLLAAAAVPTSALLAACGDGGSAAPSAPSSSSGPSGSAPLTVEGAWVKAAESGMTAGFATLTSTSDAPLTLIGARSPAAPEIQLHETAADGSGGMSMTQKEGGFEIPAGGRLVLEPGGDHLMFMDLALPLLAGDEVELTLELEGGLEVPVTAQIRDFAGAQEDYAPGMDGMDHGASDAGGEQR</sequence>